<evidence type="ECO:0000313" key="4">
    <source>
        <dbReference type="EMBL" id="MCW3789876.1"/>
    </source>
</evidence>
<feature type="non-terminal residue" evidence="4">
    <location>
        <position position="1"/>
    </location>
</feature>
<dbReference type="AlphaFoldDB" id="A0AAE3MA60"/>
<comment type="caution">
    <text evidence="4">The sequence shown here is derived from an EMBL/GenBank/DDBJ whole genome shotgun (WGS) entry which is preliminary data.</text>
</comment>
<feature type="domain" description="Transketolase-like C-terminal" evidence="3">
    <location>
        <begin position="48"/>
        <end position="136"/>
    </location>
</feature>
<evidence type="ECO:0000256" key="1">
    <source>
        <dbReference type="ARBA" id="ARBA00022723"/>
    </source>
</evidence>
<dbReference type="GO" id="GO:0005829">
    <property type="term" value="C:cytosol"/>
    <property type="evidence" value="ECO:0007669"/>
    <property type="project" value="TreeGrafter"/>
</dbReference>
<dbReference type="EMBL" id="JAPDPJ010000342">
    <property type="protein sequence ID" value="MCW3789876.1"/>
    <property type="molecule type" value="Genomic_DNA"/>
</dbReference>
<sequence>PADAEETTVAWQMALENTTTPSALILSRQNIKNLPGSSYEQALKAKKGAYIVEKDAETPDVVLLASGSEVATLVAGAEKLRAEKGLKLQIVSVISEGVFRNQDEVYQNEVLPVDVPRFGMTAGLPVTLEGLVGANGT</sequence>
<accession>A0AAE3MA60</accession>
<dbReference type="Gene3D" id="3.40.50.920">
    <property type="match status" value="1"/>
</dbReference>
<dbReference type="InterPro" id="IPR029061">
    <property type="entry name" value="THDP-binding"/>
</dbReference>
<keyword evidence="2" id="KW-0460">Magnesium</keyword>
<dbReference type="InterPro" id="IPR033247">
    <property type="entry name" value="Transketolase_fam"/>
</dbReference>
<dbReference type="PANTHER" id="PTHR43522">
    <property type="entry name" value="TRANSKETOLASE"/>
    <property type="match status" value="1"/>
</dbReference>
<protein>
    <submittedName>
        <fullName evidence="4">Transketolase</fullName>
    </submittedName>
</protein>
<dbReference type="GO" id="GO:0004802">
    <property type="term" value="F:transketolase activity"/>
    <property type="evidence" value="ECO:0007669"/>
    <property type="project" value="TreeGrafter"/>
</dbReference>
<dbReference type="PANTHER" id="PTHR43522:SF2">
    <property type="entry name" value="TRANSKETOLASE 1-RELATED"/>
    <property type="match status" value="1"/>
</dbReference>
<dbReference type="Pfam" id="PF22613">
    <property type="entry name" value="Transketolase_C_1"/>
    <property type="match status" value="1"/>
</dbReference>
<dbReference type="Gene3D" id="3.40.50.970">
    <property type="match status" value="1"/>
</dbReference>
<feature type="non-terminal residue" evidence="4">
    <location>
        <position position="137"/>
    </location>
</feature>
<dbReference type="SUPFAM" id="SSF52922">
    <property type="entry name" value="TK C-terminal domain-like"/>
    <property type="match status" value="1"/>
</dbReference>
<keyword evidence="1" id="KW-0479">Metal-binding</keyword>
<keyword evidence="5" id="KW-1185">Reference proteome</keyword>
<evidence type="ECO:0000313" key="5">
    <source>
        <dbReference type="Proteomes" id="UP001209229"/>
    </source>
</evidence>
<name>A0AAE3MA60_9BACT</name>
<dbReference type="GO" id="GO:0046872">
    <property type="term" value="F:metal ion binding"/>
    <property type="evidence" value="ECO:0007669"/>
    <property type="project" value="UniProtKB-KW"/>
</dbReference>
<dbReference type="InterPro" id="IPR009014">
    <property type="entry name" value="Transketo_C/PFOR_II"/>
</dbReference>
<dbReference type="InterPro" id="IPR055152">
    <property type="entry name" value="Transketolase-like_C_2"/>
</dbReference>
<proteinExistence type="predicted"/>
<evidence type="ECO:0000259" key="3">
    <source>
        <dbReference type="Pfam" id="PF22613"/>
    </source>
</evidence>
<gene>
    <name evidence="4" type="ORF">OM075_25755</name>
</gene>
<evidence type="ECO:0000256" key="2">
    <source>
        <dbReference type="ARBA" id="ARBA00022842"/>
    </source>
</evidence>
<dbReference type="GO" id="GO:0006098">
    <property type="term" value="P:pentose-phosphate shunt"/>
    <property type="evidence" value="ECO:0007669"/>
    <property type="project" value="TreeGrafter"/>
</dbReference>
<organism evidence="4 5">
    <name type="scientific">Plebeiibacterium sediminum</name>
    <dbReference type="NCBI Taxonomy" id="2992112"/>
    <lineage>
        <taxon>Bacteria</taxon>
        <taxon>Pseudomonadati</taxon>
        <taxon>Bacteroidota</taxon>
        <taxon>Bacteroidia</taxon>
        <taxon>Marinilabiliales</taxon>
        <taxon>Marinilabiliaceae</taxon>
        <taxon>Plebeiibacterium</taxon>
    </lineage>
</organism>
<dbReference type="SUPFAM" id="SSF52518">
    <property type="entry name" value="Thiamin diphosphate-binding fold (THDP-binding)"/>
    <property type="match status" value="1"/>
</dbReference>
<dbReference type="Proteomes" id="UP001209229">
    <property type="component" value="Unassembled WGS sequence"/>
</dbReference>
<reference evidence="4" key="1">
    <citation type="submission" date="2022-10" db="EMBL/GenBank/DDBJ databases">
        <authorList>
            <person name="Yu W.X."/>
        </authorList>
    </citation>
    <scope>NUCLEOTIDE SEQUENCE</scope>
    <source>
        <strain evidence="4">AAT</strain>
    </source>
</reference>